<feature type="transmembrane region" description="Helical" evidence="1">
    <location>
        <begin position="464"/>
        <end position="484"/>
    </location>
</feature>
<protein>
    <submittedName>
        <fullName evidence="2">Uncharacterized protein</fullName>
    </submittedName>
</protein>
<sequence length="510" mass="57062">MIDFLPNCTFPSTSPSGFVRGPNIRSTMDIIWSCTSIIIISTWSVLHLTVPPDIKPKSKLQVLRKEFYFFGRKISWMGVMLAFPEYLVGISTTNLFASWVNNQHLKELADADDVPWSLTHTTLANMGGIAIRFSDPGDRGVSGGQCQQSSVPGGLASTKEATNVVEERNRGISPTVAEVLQSPPQIEQMPYFIKEFQRNQEQHLAALGEIPWAPFKPHLALAINARPDTHGLWRSTEKYKAKHIAPLHGNIWILDSKQLALARRCGVIRKLPSIESNEIQDKSKSDGLMRLLALIQVLWLAIHLISRRIADIPSTPLEISTVAFSSCAFIIYMAEWPKPKDVGIPFYFDTSTTVSPATFATIARAAPISFLQTRRYYIPESVVHQVVDGRFEKKHIDRLMVLSSILSITAFGGIHLFAWGLEFPTSVEQLLWRMSALTVAIAPTISALLVLLESVLLQRTDKMSRWSVAVLAPLYLASRVYIMVESFRSLYFLPPQAFVSTWATNAPHFD</sequence>
<keyword evidence="1" id="KW-0812">Transmembrane</keyword>
<feature type="transmembrane region" description="Helical" evidence="1">
    <location>
        <begin position="399"/>
        <end position="418"/>
    </location>
</feature>
<keyword evidence="3" id="KW-1185">Reference proteome</keyword>
<dbReference type="HOGENOM" id="CLU_022883_4_1_1"/>
<proteinExistence type="predicted"/>
<dbReference type="GeneID" id="27351382"/>
<organism evidence="2 3">
    <name type="scientific">Cladophialophora immunda</name>
    <dbReference type="NCBI Taxonomy" id="569365"/>
    <lineage>
        <taxon>Eukaryota</taxon>
        <taxon>Fungi</taxon>
        <taxon>Dikarya</taxon>
        <taxon>Ascomycota</taxon>
        <taxon>Pezizomycotina</taxon>
        <taxon>Eurotiomycetes</taxon>
        <taxon>Chaetothyriomycetidae</taxon>
        <taxon>Chaetothyriales</taxon>
        <taxon>Herpotrichiellaceae</taxon>
        <taxon>Cladophialophora</taxon>
    </lineage>
</organism>
<accession>A0A0D2ABW5</accession>
<dbReference type="EMBL" id="KN847047">
    <property type="protein sequence ID" value="KIW22287.1"/>
    <property type="molecule type" value="Genomic_DNA"/>
</dbReference>
<dbReference type="PANTHER" id="PTHR35043:SF7">
    <property type="entry name" value="TRANSCRIPTION FACTOR DOMAIN-CONTAINING PROTEIN"/>
    <property type="match status" value="1"/>
</dbReference>
<keyword evidence="1" id="KW-0472">Membrane</keyword>
<dbReference type="RefSeq" id="XP_016242503.1">
    <property type="nucleotide sequence ID" value="XM_016399691.1"/>
</dbReference>
<evidence type="ECO:0000256" key="1">
    <source>
        <dbReference type="SAM" id="Phobius"/>
    </source>
</evidence>
<feature type="transmembrane region" description="Helical" evidence="1">
    <location>
        <begin position="430"/>
        <end position="452"/>
    </location>
</feature>
<evidence type="ECO:0000313" key="2">
    <source>
        <dbReference type="EMBL" id="KIW22287.1"/>
    </source>
</evidence>
<feature type="transmembrane region" description="Helical" evidence="1">
    <location>
        <begin position="30"/>
        <end position="50"/>
    </location>
</feature>
<keyword evidence="1" id="KW-1133">Transmembrane helix</keyword>
<dbReference type="STRING" id="569365.A0A0D2ABW5"/>
<dbReference type="Proteomes" id="UP000054466">
    <property type="component" value="Unassembled WGS sequence"/>
</dbReference>
<dbReference type="PANTHER" id="PTHR35043">
    <property type="entry name" value="TRANSCRIPTION FACTOR DOMAIN-CONTAINING PROTEIN"/>
    <property type="match status" value="1"/>
</dbReference>
<name>A0A0D2ABW5_9EURO</name>
<reference evidence="2 3" key="1">
    <citation type="submission" date="2015-01" db="EMBL/GenBank/DDBJ databases">
        <title>The Genome Sequence of Cladophialophora immunda CBS83496.</title>
        <authorList>
            <consortium name="The Broad Institute Genomics Platform"/>
            <person name="Cuomo C."/>
            <person name="de Hoog S."/>
            <person name="Gorbushina A."/>
            <person name="Stielow B."/>
            <person name="Teixiera M."/>
            <person name="Abouelleil A."/>
            <person name="Chapman S.B."/>
            <person name="Priest M."/>
            <person name="Young S.K."/>
            <person name="Wortman J."/>
            <person name="Nusbaum C."/>
            <person name="Birren B."/>
        </authorList>
    </citation>
    <scope>NUCLEOTIDE SEQUENCE [LARGE SCALE GENOMIC DNA]</scope>
    <source>
        <strain evidence="2 3">CBS 83496</strain>
    </source>
</reference>
<evidence type="ECO:0000313" key="3">
    <source>
        <dbReference type="Proteomes" id="UP000054466"/>
    </source>
</evidence>
<dbReference type="AlphaFoldDB" id="A0A0D2ABW5"/>
<gene>
    <name evidence="2" type="ORF">PV07_12188</name>
</gene>
<dbReference type="VEuPathDB" id="FungiDB:PV07_12188"/>
<dbReference type="OrthoDB" id="4155092at2759"/>